<keyword evidence="1" id="KW-1133">Transmembrane helix</keyword>
<keyword evidence="1" id="KW-0812">Transmembrane</keyword>
<proteinExistence type="predicted"/>
<evidence type="ECO:0000313" key="2">
    <source>
        <dbReference type="EMBL" id="AYV78753.1"/>
    </source>
</evidence>
<protein>
    <submittedName>
        <fullName evidence="2">Uncharacterized protein</fullName>
    </submittedName>
</protein>
<gene>
    <name evidence="2" type="ORF">Edafosvirus30_4</name>
</gene>
<dbReference type="EMBL" id="MK072095">
    <property type="protein sequence ID" value="AYV78753.1"/>
    <property type="molecule type" value="Genomic_DNA"/>
</dbReference>
<organism evidence="2">
    <name type="scientific">Edafosvirus sp</name>
    <dbReference type="NCBI Taxonomy" id="2487765"/>
    <lineage>
        <taxon>Viruses</taxon>
        <taxon>Varidnaviria</taxon>
        <taxon>Bamfordvirae</taxon>
        <taxon>Nucleocytoviricota</taxon>
        <taxon>Megaviricetes</taxon>
        <taxon>Imitervirales</taxon>
        <taxon>Mimiviridae</taxon>
        <taxon>Klosneuvirinae</taxon>
    </lineage>
</organism>
<name>A0A3G4ZYU4_9VIRU</name>
<evidence type="ECO:0000256" key="1">
    <source>
        <dbReference type="SAM" id="Phobius"/>
    </source>
</evidence>
<reference evidence="2" key="1">
    <citation type="submission" date="2018-10" db="EMBL/GenBank/DDBJ databases">
        <title>Hidden diversity of soil giant viruses.</title>
        <authorList>
            <person name="Schulz F."/>
            <person name="Alteio L."/>
            <person name="Goudeau D."/>
            <person name="Ryan E.M."/>
            <person name="Malmstrom R.R."/>
            <person name="Blanchard J."/>
            <person name="Woyke T."/>
        </authorList>
    </citation>
    <scope>NUCLEOTIDE SEQUENCE</scope>
    <source>
        <strain evidence="2">EDV1</strain>
    </source>
</reference>
<feature type="transmembrane region" description="Helical" evidence="1">
    <location>
        <begin position="12"/>
        <end position="31"/>
    </location>
</feature>
<sequence>MTDYCLDKSVLILLIIVIIIMMIMICGYYSLQKEFVYIPYNPNNPNNLNENITDDIPKQPIKNPLTVVQSEQIPKIISEQVDIQQNVINRQPPVFPPPPDAPAPPFDIVKSYDYRKLYDPLQDPRQRPDRYLLGPIPFNPLFNVPTQGYADSYRWMGLLIHTHDKNRNDRCNHGCPGNRGRIINHENKHNDNDSIDPNNRIIKFFGRQKNPGSNQYQYYATISSGNDIIKIFLNYNRELYDDDIIYISELNGHYRVQLNRNDDVAYNPYVMY</sequence>
<keyword evidence="1" id="KW-0472">Membrane</keyword>
<accession>A0A3G4ZYU4</accession>